<feature type="transmembrane region" description="Helical" evidence="1">
    <location>
        <begin position="20"/>
        <end position="40"/>
    </location>
</feature>
<proteinExistence type="predicted"/>
<evidence type="ECO:0000313" key="3">
    <source>
        <dbReference type="Proteomes" id="UP001595803"/>
    </source>
</evidence>
<protein>
    <submittedName>
        <fullName evidence="2">Uncharacterized protein</fullName>
    </submittedName>
</protein>
<gene>
    <name evidence="2" type="ORF">ACFOSB_18030</name>
</gene>
<keyword evidence="1" id="KW-0472">Membrane</keyword>
<organism evidence="2 3">
    <name type="scientific">Deinococcus rufus</name>
    <dbReference type="NCBI Taxonomy" id="2136097"/>
    <lineage>
        <taxon>Bacteria</taxon>
        <taxon>Thermotogati</taxon>
        <taxon>Deinococcota</taxon>
        <taxon>Deinococci</taxon>
        <taxon>Deinococcales</taxon>
        <taxon>Deinococcaceae</taxon>
        <taxon>Deinococcus</taxon>
    </lineage>
</organism>
<sequence>MTAYVTAPLRHLLDRARRVALQRVLALLLLGTLLALALHVLQLQQIAEALLNGGIALLLALRTVRL</sequence>
<keyword evidence="1" id="KW-1133">Transmembrane helix</keyword>
<accession>A0ABV7ZEZ3</accession>
<evidence type="ECO:0000256" key="1">
    <source>
        <dbReference type="SAM" id="Phobius"/>
    </source>
</evidence>
<dbReference type="EMBL" id="JBHRZG010000024">
    <property type="protein sequence ID" value="MFC3834760.1"/>
    <property type="molecule type" value="Genomic_DNA"/>
</dbReference>
<keyword evidence="3" id="KW-1185">Reference proteome</keyword>
<comment type="caution">
    <text evidence="2">The sequence shown here is derived from an EMBL/GenBank/DDBJ whole genome shotgun (WGS) entry which is preliminary data.</text>
</comment>
<dbReference type="Proteomes" id="UP001595803">
    <property type="component" value="Unassembled WGS sequence"/>
</dbReference>
<reference evidence="3" key="1">
    <citation type="journal article" date="2019" name="Int. J. Syst. Evol. Microbiol.">
        <title>The Global Catalogue of Microorganisms (GCM) 10K type strain sequencing project: providing services to taxonomists for standard genome sequencing and annotation.</title>
        <authorList>
            <consortium name="The Broad Institute Genomics Platform"/>
            <consortium name="The Broad Institute Genome Sequencing Center for Infectious Disease"/>
            <person name="Wu L."/>
            <person name="Ma J."/>
        </authorList>
    </citation>
    <scope>NUCLEOTIDE SEQUENCE [LARGE SCALE GENOMIC DNA]</scope>
    <source>
        <strain evidence="3">CCTCC AB 2017081</strain>
    </source>
</reference>
<evidence type="ECO:0000313" key="2">
    <source>
        <dbReference type="EMBL" id="MFC3834760.1"/>
    </source>
</evidence>
<keyword evidence="1" id="KW-0812">Transmembrane</keyword>
<name>A0ABV7ZEZ3_9DEIO</name>
<dbReference type="RefSeq" id="WP_295821638.1">
    <property type="nucleotide sequence ID" value="NZ_JBHRZG010000024.1"/>
</dbReference>